<dbReference type="Proteomes" id="UP000199392">
    <property type="component" value="Unassembled WGS sequence"/>
</dbReference>
<evidence type="ECO:0000256" key="4">
    <source>
        <dbReference type="ARBA" id="ARBA00023163"/>
    </source>
</evidence>
<dbReference type="InterPro" id="IPR010982">
    <property type="entry name" value="Lambda_DNA-bd_dom_sf"/>
</dbReference>
<evidence type="ECO:0000313" key="6">
    <source>
        <dbReference type="EMBL" id="SFT24945.1"/>
    </source>
</evidence>
<dbReference type="EMBL" id="FOZW01000020">
    <property type="protein sequence ID" value="SFT24945.1"/>
    <property type="molecule type" value="Genomic_DNA"/>
</dbReference>
<dbReference type="PANTHER" id="PTHR30146:SF148">
    <property type="entry name" value="HTH-TYPE TRANSCRIPTIONAL REPRESSOR PURR-RELATED"/>
    <property type="match status" value="1"/>
</dbReference>
<dbReference type="InterPro" id="IPR000843">
    <property type="entry name" value="HTH_LacI"/>
</dbReference>
<evidence type="ECO:0000256" key="1">
    <source>
        <dbReference type="ARBA" id="ARBA00022491"/>
    </source>
</evidence>
<dbReference type="InterPro" id="IPR028082">
    <property type="entry name" value="Peripla_BP_I"/>
</dbReference>
<dbReference type="Gene3D" id="3.40.50.2300">
    <property type="match status" value="2"/>
</dbReference>
<evidence type="ECO:0000256" key="3">
    <source>
        <dbReference type="ARBA" id="ARBA00023125"/>
    </source>
</evidence>
<dbReference type="PROSITE" id="PS50932">
    <property type="entry name" value="HTH_LACI_2"/>
    <property type="match status" value="1"/>
</dbReference>
<keyword evidence="1" id="KW-0678">Repressor</keyword>
<dbReference type="CDD" id="cd06267">
    <property type="entry name" value="PBP1_LacI_sugar_binding-like"/>
    <property type="match status" value="1"/>
</dbReference>
<dbReference type="RefSeq" id="WP_092430895.1">
    <property type="nucleotide sequence ID" value="NZ_FNCL01000023.1"/>
</dbReference>
<dbReference type="AlphaFoldDB" id="A0A1I6WG11"/>
<dbReference type="OrthoDB" id="7811243at2"/>
<proteinExistence type="predicted"/>
<evidence type="ECO:0000313" key="7">
    <source>
        <dbReference type="Proteomes" id="UP000199392"/>
    </source>
</evidence>
<sequence>MSGKKSSLTVADVARAAKVSKATAARVLGGYGIASETARKAVLEAAETLGYQPNDLARSMSTGRSGLVGVIVGDIENAFFSQAVRGISDRLRAADLNLIISNSSERLSEEIEMVSVLLRQRVAGLIVAPTDARRVDHLKAAVASGTPVVTLDRRSPDLEVDAVCGDDRGSVAQVLHRLHEEGHRRVAYVTAMMTADGRLGKLEDIGISAVRERISSFLAQMRDTGVETPADLVFTGASDDGSTADIVTRILAQSPSITAILASDSLIGARIFRELSDRGLSLPQDMSLVSWFDADWTRVTSPRISVVDQPTYQFGQKAAERLISRLKGDDSPAQTFVVATPLVERGTIGAPKGRGPVEIPD</sequence>
<dbReference type="GO" id="GO:0003700">
    <property type="term" value="F:DNA-binding transcription factor activity"/>
    <property type="evidence" value="ECO:0007669"/>
    <property type="project" value="TreeGrafter"/>
</dbReference>
<gene>
    <name evidence="6" type="ORF">SAMN04488050_12044</name>
</gene>
<evidence type="ECO:0000259" key="5">
    <source>
        <dbReference type="PROSITE" id="PS50932"/>
    </source>
</evidence>
<dbReference type="InterPro" id="IPR046335">
    <property type="entry name" value="LacI/GalR-like_sensor"/>
</dbReference>
<protein>
    <submittedName>
        <fullName evidence="6">Transcriptional regulator, LacI family</fullName>
    </submittedName>
</protein>
<dbReference type="STRING" id="311180.SAMN04488050_12044"/>
<dbReference type="SMART" id="SM00354">
    <property type="entry name" value="HTH_LACI"/>
    <property type="match status" value="1"/>
</dbReference>
<name>A0A1I6WG11_9RHOB</name>
<dbReference type="Gene3D" id="1.10.260.40">
    <property type="entry name" value="lambda repressor-like DNA-binding domains"/>
    <property type="match status" value="1"/>
</dbReference>
<dbReference type="PANTHER" id="PTHR30146">
    <property type="entry name" value="LACI-RELATED TRANSCRIPTIONAL REPRESSOR"/>
    <property type="match status" value="1"/>
</dbReference>
<keyword evidence="2" id="KW-0805">Transcription regulation</keyword>
<dbReference type="GO" id="GO:0000976">
    <property type="term" value="F:transcription cis-regulatory region binding"/>
    <property type="evidence" value="ECO:0007669"/>
    <property type="project" value="TreeGrafter"/>
</dbReference>
<dbReference type="SUPFAM" id="SSF53822">
    <property type="entry name" value="Periplasmic binding protein-like I"/>
    <property type="match status" value="1"/>
</dbReference>
<accession>A0A1I6WG11</accession>
<keyword evidence="3" id="KW-0238">DNA-binding</keyword>
<keyword evidence="7" id="KW-1185">Reference proteome</keyword>
<feature type="domain" description="HTH lacI-type" evidence="5">
    <location>
        <begin position="8"/>
        <end position="62"/>
    </location>
</feature>
<dbReference type="PROSITE" id="PS00356">
    <property type="entry name" value="HTH_LACI_1"/>
    <property type="match status" value="1"/>
</dbReference>
<dbReference type="SUPFAM" id="SSF47413">
    <property type="entry name" value="lambda repressor-like DNA-binding domains"/>
    <property type="match status" value="1"/>
</dbReference>
<organism evidence="6 7">
    <name type="scientific">Alloyangia pacifica</name>
    <dbReference type="NCBI Taxonomy" id="311180"/>
    <lineage>
        <taxon>Bacteria</taxon>
        <taxon>Pseudomonadati</taxon>
        <taxon>Pseudomonadota</taxon>
        <taxon>Alphaproteobacteria</taxon>
        <taxon>Rhodobacterales</taxon>
        <taxon>Roseobacteraceae</taxon>
        <taxon>Alloyangia</taxon>
    </lineage>
</organism>
<evidence type="ECO:0000256" key="2">
    <source>
        <dbReference type="ARBA" id="ARBA00023015"/>
    </source>
</evidence>
<dbReference type="Pfam" id="PF00356">
    <property type="entry name" value="LacI"/>
    <property type="match status" value="1"/>
</dbReference>
<dbReference type="Pfam" id="PF13377">
    <property type="entry name" value="Peripla_BP_3"/>
    <property type="match status" value="1"/>
</dbReference>
<reference evidence="7" key="1">
    <citation type="submission" date="2016-10" db="EMBL/GenBank/DDBJ databases">
        <authorList>
            <person name="Varghese N."/>
            <person name="Submissions S."/>
        </authorList>
    </citation>
    <scope>NUCLEOTIDE SEQUENCE [LARGE SCALE GENOMIC DNA]</scope>
    <source>
        <strain evidence="7">DSM 26894</strain>
    </source>
</reference>
<keyword evidence="4" id="KW-0804">Transcription</keyword>
<dbReference type="CDD" id="cd01392">
    <property type="entry name" value="HTH_LacI"/>
    <property type="match status" value="1"/>
</dbReference>